<feature type="non-terminal residue" evidence="4">
    <location>
        <position position="1"/>
    </location>
</feature>
<organism evidence="4">
    <name type="scientific">hydrothermal vent metagenome</name>
    <dbReference type="NCBI Taxonomy" id="652676"/>
    <lineage>
        <taxon>unclassified sequences</taxon>
        <taxon>metagenomes</taxon>
        <taxon>ecological metagenomes</taxon>
    </lineage>
</organism>
<accession>A0A3B0SP03</accession>
<evidence type="ECO:0000313" key="4">
    <source>
        <dbReference type="EMBL" id="VAW03992.1"/>
    </source>
</evidence>
<evidence type="ECO:0000259" key="1">
    <source>
        <dbReference type="Pfam" id="PF05088"/>
    </source>
</evidence>
<dbReference type="InterPro" id="IPR048381">
    <property type="entry name" value="GDH_C"/>
</dbReference>
<feature type="domain" description="NAD-specific glutamate dehydrogenase C-terminal" evidence="2">
    <location>
        <begin position="781"/>
        <end position="1111"/>
    </location>
</feature>
<dbReference type="SUPFAM" id="SSF53223">
    <property type="entry name" value="Aminoacid dehydrogenase-like, N-terminal domain"/>
    <property type="match status" value="1"/>
</dbReference>
<evidence type="ECO:0000259" key="2">
    <source>
        <dbReference type="Pfam" id="PF21074"/>
    </source>
</evidence>
<dbReference type="Pfam" id="PF05088">
    <property type="entry name" value="Bac_GDH_CD"/>
    <property type="match status" value="1"/>
</dbReference>
<dbReference type="GO" id="GO:0004352">
    <property type="term" value="F:glutamate dehydrogenase (NAD+) activity"/>
    <property type="evidence" value="ECO:0007669"/>
    <property type="project" value="UniProtKB-EC"/>
</dbReference>
<dbReference type="SUPFAM" id="SSF51735">
    <property type="entry name" value="NAD(P)-binding Rossmann-fold domains"/>
    <property type="match status" value="1"/>
</dbReference>
<dbReference type="InterPro" id="IPR046346">
    <property type="entry name" value="Aminoacid_DH-like_N_sf"/>
</dbReference>
<dbReference type="EC" id="1.4.1.2" evidence="4"/>
<dbReference type="GO" id="GO:0004069">
    <property type="term" value="F:L-aspartate:2-oxoglutarate aminotransferase activity"/>
    <property type="evidence" value="ECO:0007669"/>
    <property type="project" value="InterPro"/>
</dbReference>
<dbReference type="InterPro" id="IPR036291">
    <property type="entry name" value="NAD(P)-bd_dom_sf"/>
</dbReference>
<evidence type="ECO:0000259" key="3">
    <source>
        <dbReference type="Pfam" id="PF21077"/>
    </source>
</evidence>
<feature type="domain" description="NAD-glutamate dehydrogenase catalytic" evidence="1">
    <location>
        <begin position="249"/>
        <end position="735"/>
    </location>
</feature>
<dbReference type="PANTHER" id="PTHR43403:SF1">
    <property type="entry name" value="NAD-SPECIFIC GLUTAMATE DEHYDROGENASE"/>
    <property type="match status" value="1"/>
</dbReference>
<dbReference type="InterPro" id="IPR028971">
    <property type="entry name" value="NAD-GDH_cat"/>
</dbReference>
<dbReference type="InterPro" id="IPR007780">
    <property type="entry name" value="NAD_Glu_DH_bac"/>
</dbReference>
<dbReference type="InterPro" id="IPR049064">
    <property type="entry name" value="NAD_Glu_DH_ACT3"/>
</dbReference>
<reference evidence="4" key="1">
    <citation type="submission" date="2018-06" db="EMBL/GenBank/DDBJ databases">
        <authorList>
            <person name="Zhirakovskaya E."/>
        </authorList>
    </citation>
    <scope>NUCLEOTIDE SEQUENCE</scope>
</reference>
<dbReference type="Pfam" id="PF21078">
    <property type="entry name" value="GDH_HM3"/>
    <property type="match status" value="1"/>
</dbReference>
<dbReference type="EMBL" id="UOEI01000383">
    <property type="protein sequence ID" value="VAW03992.1"/>
    <property type="molecule type" value="Genomic_DNA"/>
</dbReference>
<dbReference type="Pfam" id="PF21077">
    <property type="entry name" value="GDH_ACT3"/>
    <property type="match status" value="1"/>
</dbReference>
<keyword evidence="4" id="KW-0560">Oxidoreductase</keyword>
<dbReference type="Pfam" id="PF21074">
    <property type="entry name" value="GDH_C"/>
    <property type="match status" value="1"/>
</dbReference>
<dbReference type="AlphaFoldDB" id="A0A3B0SP03"/>
<dbReference type="InterPro" id="IPR049056">
    <property type="entry name" value="NAD_Glu_DH_HM3"/>
</dbReference>
<dbReference type="Gene3D" id="3.40.50.720">
    <property type="entry name" value="NAD(P)-binding Rossmann-like Domain"/>
    <property type="match status" value="1"/>
</dbReference>
<gene>
    <name evidence="4" type="ORF">MNBD_ACTINO01-1014</name>
</gene>
<feature type="domain" description="NAD-glutamate dehydrogenase ACT3" evidence="3">
    <location>
        <begin position="89"/>
        <end position="153"/>
    </location>
</feature>
<dbReference type="GO" id="GO:0006538">
    <property type="term" value="P:L-glutamate catabolic process"/>
    <property type="evidence" value="ECO:0007669"/>
    <property type="project" value="InterPro"/>
</dbReference>
<protein>
    <submittedName>
        <fullName evidence="4">NAD-specific glutamate dehydrogenase, large form</fullName>
        <ecNumber evidence="4">1.4.1.2</ecNumber>
    </submittedName>
</protein>
<proteinExistence type="predicted"/>
<sequence>QQLENEVVALARNWDDRVLDELEPHVGEAEARRLRDEWTDDFPEYYRASTAIDLVAGDIIALDRLASSDNDLIVELQNEGSGIKAPIAHEKLTRITVYRKSGKLNLSIVMPLMEHLGLIVVEEVPTRLKDAGETFIHDFGVLTLDGHQLDVDTVGERVGEAIEAVLRGEAESDSLQRLLVTTDLCYEDLTILRAYRSYWRLVTPAFSIGYVDDAFSAHPEIAEALVRLFQVRFGVHSDTASAGELAGQIAASLDDVASLDEDRILRGFLGLIHATQRTNILVEDRQSLALKFASHLVPEMPEPKPLYEIYVYSRNVEGVHLRGGKVARGGIRWSDRREDYRTEVLGLMKAQMTKNVAIVPTGAKGGFVIKRSSDPWRPTYDEVKEGYETFIRGLLDVTDNRVGSEIVPPPSVVRHDEDDPYLVVAADKGTASFSDAANAIAAEYGFWLDDAFASGGSAGYDHKALGITARGAWESVRRHFLDLGVDVDTEEITVIGIGDMSGDVFGNGMLLSKNLRLVAAFDHRDIFIDPDPDPAAGWKERNRLFHLERSSWQDYDESLISAGGGVFSRSAKVVQLTPQMQLALGTDEAELTPNELIIRVLTAPVDLLWNGGIGTYVKSHLESSEEVQDRSNDAVRVNGHQLRCRVVGEGGNLGLTQLGRIEFERSGGRVFADFIDNSGGVHASDREVNIKILLRIAESSGAIDRQERDRIIESVSDEVVEAILYDNFLQAQIISQRSSTSARFIEAYSDLMDRLDREGILHREIEFLPSGEEMAQRAREGAGMARPELAVLLAYAKRSLAEHLMNSSLPDDPHFDMDLLCYFPSVIVERFTDEIHEHPLRRELIATIVANQVLNSQGATFYSRLRTLTGASAAAIVRAYRIARAVTDASARWADIEELSGQVDPDTERMMLKDIDGLVTLVTRWYLQHPADRTIDEEIDLARDDFAKLSDGLARMPSPSWREPYQAVVDELLAKGVPENLAVRHAYQRALRRGPDIVDLAHGFDLDVVDVAGLYTRSSDLFRIGWLERQIRLLPGSTTFERLAVETLRDDLQALRRDFVASVLGEADGSIDDFLAAHERIAPRLDRWYQWLSRDGIQDVSAGLIAVRRLRQLLLGM</sequence>
<dbReference type="PANTHER" id="PTHR43403">
    <property type="entry name" value="NAD-SPECIFIC GLUTAMATE DEHYDROGENASE"/>
    <property type="match status" value="1"/>
</dbReference>
<name>A0A3B0SP03_9ZZZZ</name>